<dbReference type="GO" id="GO:0005506">
    <property type="term" value="F:iron ion binding"/>
    <property type="evidence" value="ECO:0007669"/>
    <property type="project" value="InterPro"/>
</dbReference>
<comment type="subcellular location">
    <subcellularLocation>
        <location evidence="2">Membrane</location>
    </subcellularLocation>
</comment>
<dbReference type="InterPro" id="IPR036396">
    <property type="entry name" value="Cyt_P450_sf"/>
</dbReference>
<keyword evidence="9" id="KW-0560">Oxidoreductase</keyword>
<accession>A0A8H4VMM0</accession>
<dbReference type="InterPro" id="IPR050121">
    <property type="entry name" value="Cytochrome_P450_monoxygenase"/>
</dbReference>
<keyword evidence="8" id="KW-1133">Transmembrane helix</keyword>
<dbReference type="GO" id="GO:0020037">
    <property type="term" value="F:heme binding"/>
    <property type="evidence" value="ECO:0007669"/>
    <property type="project" value="InterPro"/>
</dbReference>
<evidence type="ECO:0000313" key="14">
    <source>
        <dbReference type="EMBL" id="KAF4615508.1"/>
    </source>
</evidence>
<comment type="similarity">
    <text evidence="4">Belongs to the cytochrome P450 family.</text>
</comment>
<evidence type="ECO:0000313" key="15">
    <source>
        <dbReference type="Proteomes" id="UP000521872"/>
    </source>
</evidence>
<evidence type="ECO:0000256" key="7">
    <source>
        <dbReference type="ARBA" id="ARBA00022723"/>
    </source>
</evidence>
<sequence>MATYLMPASVSQLMLSIVVLFAAYGLVKLFQLIASDISSPIRDLPGPPSKSFLFGNMIEMKAQDGTLEKYIAKYGDTIKYQDMFGVTRLCTVDLKAVNHILMHSNDYQKPEPLIYHVQRIFGQGVLLVEGDVHKQQRKILNPAFGPLQIRQLTEIFVDKAIELRDVWNSKIQKQSKSDGAATFDALPWLARVTLDIVGRAGFDYDFQALSSEHSKNELHYAVETMYDATTSFDPIPIIRSLVPFLRFLPAAGDSRLRQAKGAVFRIGRVLLGRSKKNALAHSKTDRDVLSLLTRANMDPNLPENQRMSDEDVVSQIPTFVFAGHETTTTSTAWTLYALAQNKDIQSKLREELLSIPTDNPSMDELNGLHYLDNIVRESLRLNPPVPDTLRVAMKDDYLPLSKTTILGFSNPVNDKSRIVKGQTFNIPIRPINLAESTWGKDAWEFNPDRWDNLPEAVSSIPGVWGNLMSFLGGPRSCIGYRFALVEMKALLFTLIRAFEIDLAVPPENVRGTMGLVRRPMVTSDPVNPNQLPIVIRPVVRS</sequence>
<evidence type="ECO:0000256" key="1">
    <source>
        <dbReference type="ARBA" id="ARBA00001971"/>
    </source>
</evidence>
<gene>
    <name evidence="14" type="ORF">D9613_003356</name>
</gene>
<reference evidence="14 15" key="1">
    <citation type="submission" date="2019-12" db="EMBL/GenBank/DDBJ databases">
        <authorList>
            <person name="Floudas D."/>
            <person name="Bentzer J."/>
            <person name="Ahren D."/>
            <person name="Johansson T."/>
            <person name="Persson P."/>
            <person name="Tunlid A."/>
        </authorList>
    </citation>
    <scope>NUCLEOTIDE SEQUENCE [LARGE SCALE GENOMIC DNA]</scope>
    <source>
        <strain evidence="14 15">CBS 102.39</strain>
    </source>
</reference>
<evidence type="ECO:0000256" key="2">
    <source>
        <dbReference type="ARBA" id="ARBA00004370"/>
    </source>
</evidence>
<dbReference type="PANTHER" id="PTHR24305:SF166">
    <property type="entry name" value="CYTOCHROME P450 12A4, MITOCHONDRIAL-RELATED"/>
    <property type="match status" value="1"/>
</dbReference>
<evidence type="ECO:0000256" key="12">
    <source>
        <dbReference type="ARBA" id="ARBA00023136"/>
    </source>
</evidence>
<protein>
    <recommendedName>
        <fullName evidence="16">Cytochrome P450</fullName>
    </recommendedName>
</protein>
<dbReference type="Pfam" id="PF00067">
    <property type="entry name" value="p450"/>
    <property type="match status" value="1"/>
</dbReference>
<dbReference type="PANTHER" id="PTHR24305">
    <property type="entry name" value="CYTOCHROME P450"/>
    <property type="match status" value="1"/>
</dbReference>
<dbReference type="GO" id="GO:0016705">
    <property type="term" value="F:oxidoreductase activity, acting on paired donors, with incorporation or reduction of molecular oxygen"/>
    <property type="evidence" value="ECO:0007669"/>
    <property type="project" value="InterPro"/>
</dbReference>
<keyword evidence="6" id="KW-0812">Transmembrane</keyword>
<evidence type="ECO:0000256" key="8">
    <source>
        <dbReference type="ARBA" id="ARBA00022989"/>
    </source>
</evidence>
<proteinExistence type="inferred from homology"/>
<evidence type="ECO:0000256" key="9">
    <source>
        <dbReference type="ARBA" id="ARBA00023002"/>
    </source>
</evidence>
<dbReference type="EMBL" id="JAACJL010000044">
    <property type="protein sequence ID" value="KAF4615508.1"/>
    <property type="molecule type" value="Genomic_DNA"/>
</dbReference>
<evidence type="ECO:0000256" key="11">
    <source>
        <dbReference type="ARBA" id="ARBA00023033"/>
    </source>
</evidence>
<evidence type="ECO:0000256" key="4">
    <source>
        <dbReference type="ARBA" id="ARBA00010617"/>
    </source>
</evidence>
<dbReference type="CDD" id="cd11069">
    <property type="entry name" value="CYP_FUM15-like"/>
    <property type="match status" value="1"/>
</dbReference>
<evidence type="ECO:0008006" key="16">
    <source>
        <dbReference type="Google" id="ProtNLM"/>
    </source>
</evidence>
<dbReference type="GO" id="GO:0004497">
    <property type="term" value="F:monooxygenase activity"/>
    <property type="evidence" value="ECO:0007669"/>
    <property type="project" value="UniProtKB-KW"/>
</dbReference>
<dbReference type="SUPFAM" id="SSF48264">
    <property type="entry name" value="Cytochrome P450"/>
    <property type="match status" value="1"/>
</dbReference>
<evidence type="ECO:0000256" key="13">
    <source>
        <dbReference type="PIRSR" id="PIRSR602401-1"/>
    </source>
</evidence>
<keyword evidence="15" id="KW-1185">Reference proteome</keyword>
<comment type="cofactor">
    <cofactor evidence="1 13">
        <name>heme</name>
        <dbReference type="ChEBI" id="CHEBI:30413"/>
    </cofactor>
</comment>
<dbReference type="PRINTS" id="PR00385">
    <property type="entry name" value="P450"/>
</dbReference>
<comment type="pathway">
    <text evidence="3">Secondary metabolite biosynthesis; terpenoid biosynthesis.</text>
</comment>
<evidence type="ECO:0000256" key="3">
    <source>
        <dbReference type="ARBA" id="ARBA00004721"/>
    </source>
</evidence>
<dbReference type="Proteomes" id="UP000521872">
    <property type="component" value="Unassembled WGS sequence"/>
</dbReference>
<evidence type="ECO:0000256" key="6">
    <source>
        <dbReference type="ARBA" id="ARBA00022692"/>
    </source>
</evidence>
<feature type="binding site" description="axial binding residue" evidence="13">
    <location>
        <position position="477"/>
    </location>
    <ligand>
        <name>heme</name>
        <dbReference type="ChEBI" id="CHEBI:30413"/>
    </ligand>
    <ligandPart>
        <name>Fe</name>
        <dbReference type="ChEBI" id="CHEBI:18248"/>
    </ligandPart>
</feature>
<evidence type="ECO:0000256" key="5">
    <source>
        <dbReference type="ARBA" id="ARBA00022617"/>
    </source>
</evidence>
<dbReference type="InterPro" id="IPR002401">
    <property type="entry name" value="Cyt_P450_E_grp-I"/>
</dbReference>
<dbReference type="AlphaFoldDB" id="A0A8H4VMM0"/>
<keyword evidence="12" id="KW-0472">Membrane</keyword>
<name>A0A8H4VMM0_9AGAR</name>
<dbReference type="Gene3D" id="1.10.630.10">
    <property type="entry name" value="Cytochrome P450"/>
    <property type="match status" value="1"/>
</dbReference>
<keyword evidence="11" id="KW-0503">Monooxygenase</keyword>
<dbReference type="PRINTS" id="PR00463">
    <property type="entry name" value="EP450I"/>
</dbReference>
<evidence type="ECO:0000256" key="10">
    <source>
        <dbReference type="ARBA" id="ARBA00023004"/>
    </source>
</evidence>
<keyword evidence="10 13" id="KW-0408">Iron</keyword>
<comment type="caution">
    <text evidence="14">The sequence shown here is derived from an EMBL/GenBank/DDBJ whole genome shotgun (WGS) entry which is preliminary data.</text>
</comment>
<dbReference type="InterPro" id="IPR001128">
    <property type="entry name" value="Cyt_P450"/>
</dbReference>
<dbReference type="GO" id="GO:0016020">
    <property type="term" value="C:membrane"/>
    <property type="evidence" value="ECO:0007669"/>
    <property type="project" value="UniProtKB-SubCell"/>
</dbReference>
<keyword evidence="7 13" id="KW-0479">Metal-binding</keyword>
<keyword evidence="5 13" id="KW-0349">Heme</keyword>
<organism evidence="14 15">
    <name type="scientific">Agrocybe pediades</name>
    <dbReference type="NCBI Taxonomy" id="84607"/>
    <lineage>
        <taxon>Eukaryota</taxon>
        <taxon>Fungi</taxon>
        <taxon>Dikarya</taxon>
        <taxon>Basidiomycota</taxon>
        <taxon>Agaricomycotina</taxon>
        <taxon>Agaricomycetes</taxon>
        <taxon>Agaricomycetidae</taxon>
        <taxon>Agaricales</taxon>
        <taxon>Agaricineae</taxon>
        <taxon>Strophariaceae</taxon>
        <taxon>Agrocybe</taxon>
    </lineage>
</organism>